<evidence type="ECO:0000256" key="6">
    <source>
        <dbReference type="ARBA" id="ARBA00023242"/>
    </source>
</evidence>
<dbReference type="Pfam" id="PF22754">
    <property type="entry name" value="bHLH-TF_ACT-like_plant"/>
    <property type="match status" value="1"/>
</dbReference>
<dbReference type="CDD" id="cd11443">
    <property type="entry name" value="bHLH_AtAMS_like"/>
    <property type="match status" value="1"/>
</dbReference>
<dbReference type="EMBL" id="OU503041">
    <property type="protein sequence ID" value="CAI9763095.1"/>
    <property type="molecule type" value="Genomic_DNA"/>
</dbReference>
<accession>A0AAD1Z8H9</accession>
<keyword evidence="4" id="KW-0238">DNA-binding</keyword>
<dbReference type="SUPFAM" id="SSF47459">
    <property type="entry name" value="HLH, helix-loop-helix DNA-binding domain"/>
    <property type="match status" value="1"/>
</dbReference>
<feature type="region of interest" description="Disordered" evidence="7">
    <location>
        <begin position="300"/>
        <end position="329"/>
    </location>
</feature>
<dbReference type="InterPro" id="IPR054502">
    <property type="entry name" value="bHLH-TF_ACT-like_plant"/>
</dbReference>
<feature type="domain" description="BHLH" evidence="8">
    <location>
        <begin position="326"/>
        <end position="375"/>
    </location>
</feature>
<proteinExistence type="predicted"/>
<evidence type="ECO:0000256" key="1">
    <source>
        <dbReference type="ARBA" id="ARBA00004123"/>
    </source>
</evidence>
<protein>
    <recommendedName>
        <fullName evidence="8">BHLH domain-containing protein</fullName>
    </recommendedName>
</protein>
<dbReference type="Proteomes" id="UP000834106">
    <property type="component" value="Chromosome 6"/>
</dbReference>
<gene>
    <name evidence="9" type="ORF">FPE_LOCUS10525</name>
</gene>
<evidence type="ECO:0000313" key="9">
    <source>
        <dbReference type="EMBL" id="CAI9763095.1"/>
    </source>
</evidence>
<feature type="region of interest" description="Disordered" evidence="7">
    <location>
        <begin position="1"/>
        <end position="22"/>
    </location>
</feature>
<comment type="subcellular location">
    <subcellularLocation>
        <location evidence="1">Nucleus</location>
    </subcellularLocation>
</comment>
<organism evidence="9 10">
    <name type="scientific">Fraxinus pennsylvanica</name>
    <dbReference type="NCBI Taxonomy" id="56036"/>
    <lineage>
        <taxon>Eukaryota</taxon>
        <taxon>Viridiplantae</taxon>
        <taxon>Streptophyta</taxon>
        <taxon>Embryophyta</taxon>
        <taxon>Tracheophyta</taxon>
        <taxon>Spermatophyta</taxon>
        <taxon>Magnoliopsida</taxon>
        <taxon>eudicotyledons</taxon>
        <taxon>Gunneridae</taxon>
        <taxon>Pentapetalae</taxon>
        <taxon>asterids</taxon>
        <taxon>lamiids</taxon>
        <taxon>Lamiales</taxon>
        <taxon>Oleaceae</taxon>
        <taxon>Oleeae</taxon>
        <taxon>Fraxinus</taxon>
    </lineage>
</organism>
<dbReference type="GO" id="GO:0005634">
    <property type="term" value="C:nucleus"/>
    <property type="evidence" value="ECO:0007669"/>
    <property type="project" value="UniProtKB-SubCell"/>
</dbReference>
<dbReference type="GO" id="GO:0003700">
    <property type="term" value="F:DNA-binding transcription factor activity"/>
    <property type="evidence" value="ECO:0007669"/>
    <property type="project" value="TreeGrafter"/>
</dbReference>
<dbReference type="PANTHER" id="PTHR31945:SF129">
    <property type="entry name" value="TRANSCRIPTION FACTOR SCREAM2"/>
    <property type="match status" value="1"/>
</dbReference>
<keyword evidence="3" id="KW-0805">Transcription regulation</keyword>
<dbReference type="InterPro" id="IPR036638">
    <property type="entry name" value="HLH_DNA-bd_sf"/>
</dbReference>
<keyword evidence="5" id="KW-0804">Transcription</keyword>
<feature type="compositionally biased region" description="Low complexity" evidence="7">
    <location>
        <begin position="306"/>
        <end position="315"/>
    </location>
</feature>
<dbReference type="PROSITE" id="PS50888">
    <property type="entry name" value="BHLH"/>
    <property type="match status" value="1"/>
</dbReference>
<dbReference type="InterPro" id="IPR011598">
    <property type="entry name" value="bHLH_dom"/>
</dbReference>
<dbReference type="AlphaFoldDB" id="A0AAD1Z8H9"/>
<sequence length="517" mass="57490">MLPASNGIVWKGGGGEDEEISWPRNNEIETCKDEDKNASVSSFKSMLENEWFINNAFNKPNPELHMNPSSQLPEFSSLLFNPLEESSCSPSQMFTLDPSQSHLQSLFQPKSCFPSLFNVVWNNPFDNGFDFSGETNFLANQSATSDSVLMGYNGISSQAELGLLDSSSEFPTTTRLHSFSDYNNTAIGGGSEAFGIEGRSKVLKPLLELPPLGVQPTLFQKRASLRQGVDELRNLELPRLKSGEVSMRVEGSWEKGDVAGEMELELEKKWKRKSSVEYEMEEDVGALNYYSDEPTDNTYNIGDGNGYNSNANSSSTVGDQKGKKKGLPAKNLMAERRRRKKLNDRLYMLRSVVPKISKMDRASILGDAIDYLKELLQRINNIHNELEATLPGSVMPPSMNFHPLSPTPATLPYRVKEELCSSSLQIPKNQPVKVEVSLREGRGVNIHMFCARRMGLLQSTLKALDDLGLDIQQAVISCFNGFALDVFRAEQCRNGQDILPEKIKAVLLELAGFHGVI</sequence>
<dbReference type="Pfam" id="PF00010">
    <property type="entry name" value="HLH"/>
    <property type="match status" value="1"/>
</dbReference>
<evidence type="ECO:0000256" key="3">
    <source>
        <dbReference type="ARBA" id="ARBA00023015"/>
    </source>
</evidence>
<dbReference type="GO" id="GO:0046983">
    <property type="term" value="F:protein dimerization activity"/>
    <property type="evidence" value="ECO:0007669"/>
    <property type="project" value="InterPro"/>
</dbReference>
<evidence type="ECO:0000256" key="5">
    <source>
        <dbReference type="ARBA" id="ARBA00023163"/>
    </source>
</evidence>
<dbReference type="CDD" id="cd04873">
    <property type="entry name" value="ACT_UUR-ACR-like"/>
    <property type="match status" value="1"/>
</dbReference>
<evidence type="ECO:0000256" key="2">
    <source>
        <dbReference type="ARBA" id="ARBA00022473"/>
    </source>
</evidence>
<name>A0AAD1Z8H9_9LAMI</name>
<keyword evidence="6" id="KW-0539">Nucleus</keyword>
<dbReference type="PANTHER" id="PTHR31945">
    <property type="entry name" value="TRANSCRIPTION FACTOR SCREAM2-RELATED"/>
    <property type="match status" value="1"/>
</dbReference>
<reference evidence="9" key="1">
    <citation type="submission" date="2023-05" db="EMBL/GenBank/DDBJ databases">
        <authorList>
            <person name="Huff M."/>
        </authorList>
    </citation>
    <scope>NUCLEOTIDE SEQUENCE</scope>
</reference>
<evidence type="ECO:0000313" key="10">
    <source>
        <dbReference type="Proteomes" id="UP000834106"/>
    </source>
</evidence>
<keyword evidence="10" id="KW-1185">Reference proteome</keyword>
<keyword evidence="2" id="KW-0217">Developmental protein</keyword>
<evidence type="ECO:0000259" key="8">
    <source>
        <dbReference type="PROSITE" id="PS50888"/>
    </source>
</evidence>
<evidence type="ECO:0000256" key="4">
    <source>
        <dbReference type="ARBA" id="ARBA00023125"/>
    </source>
</evidence>
<dbReference type="SMART" id="SM00353">
    <property type="entry name" value="HLH"/>
    <property type="match status" value="1"/>
</dbReference>
<dbReference type="FunFam" id="4.10.280.10:FF:000066">
    <property type="entry name" value="BHLH transcription factor"/>
    <property type="match status" value="1"/>
</dbReference>
<dbReference type="GO" id="GO:0043565">
    <property type="term" value="F:sequence-specific DNA binding"/>
    <property type="evidence" value="ECO:0007669"/>
    <property type="project" value="TreeGrafter"/>
</dbReference>
<evidence type="ECO:0000256" key="7">
    <source>
        <dbReference type="SAM" id="MobiDB-lite"/>
    </source>
</evidence>
<dbReference type="Gene3D" id="4.10.280.10">
    <property type="entry name" value="Helix-loop-helix DNA-binding domain"/>
    <property type="match status" value="1"/>
</dbReference>
<dbReference type="InterPro" id="IPR051358">
    <property type="entry name" value="TF_AMS/ICE1/BHLH6-like"/>
</dbReference>